<dbReference type="Gramene" id="PSR99547">
    <property type="protein sequence ID" value="PSR99547"/>
    <property type="gene ID" value="CEY00_Acc23521"/>
</dbReference>
<accession>A0A2R6PZG1</accession>
<keyword evidence="3" id="KW-1185">Reference proteome</keyword>
<keyword evidence="2" id="KW-0418">Kinase</keyword>
<dbReference type="GO" id="GO:0016301">
    <property type="term" value="F:kinase activity"/>
    <property type="evidence" value="ECO:0007669"/>
    <property type="project" value="UniProtKB-KW"/>
</dbReference>
<feature type="region of interest" description="Disordered" evidence="1">
    <location>
        <begin position="1"/>
        <end position="23"/>
    </location>
</feature>
<dbReference type="InParanoid" id="A0A2R6PZG1"/>
<name>A0A2R6PZG1_ACTCC</name>
<reference evidence="2 3" key="1">
    <citation type="submission" date="2017-07" db="EMBL/GenBank/DDBJ databases">
        <title>An improved, manually edited Actinidia chinensis var. chinensis (kiwifruit) genome highlights the challenges associated with draft genomes and gene prediction in plants.</title>
        <authorList>
            <person name="Pilkington S."/>
            <person name="Crowhurst R."/>
            <person name="Hilario E."/>
            <person name="Nardozza S."/>
            <person name="Fraser L."/>
            <person name="Peng Y."/>
            <person name="Gunaseelan K."/>
            <person name="Simpson R."/>
            <person name="Tahir J."/>
            <person name="Deroles S."/>
            <person name="Templeton K."/>
            <person name="Luo Z."/>
            <person name="Davy M."/>
            <person name="Cheng C."/>
            <person name="Mcneilage M."/>
            <person name="Scaglione D."/>
            <person name="Liu Y."/>
            <person name="Zhang Q."/>
            <person name="Datson P."/>
            <person name="De Silva N."/>
            <person name="Gardiner S."/>
            <person name="Bassett H."/>
            <person name="Chagne D."/>
            <person name="Mccallum J."/>
            <person name="Dzierzon H."/>
            <person name="Deng C."/>
            <person name="Wang Y.-Y."/>
            <person name="Barron N."/>
            <person name="Manako K."/>
            <person name="Bowen J."/>
            <person name="Foster T."/>
            <person name="Erridge Z."/>
            <person name="Tiffin H."/>
            <person name="Waite C."/>
            <person name="Davies K."/>
            <person name="Grierson E."/>
            <person name="Laing W."/>
            <person name="Kirk R."/>
            <person name="Chen X."/>
            <person name="Wood M."/>
            <person name="Montefiori M."/>
            <person name="Brummell D."/>
            <person name="Schwinn K."/>
            <person name="Catanach A."/>
            <person name="Fullerton C."/>
            <person name="Li D."/>
            <person name="Meiyalaghan S."/>
            <person name="Nieuwenhuizen N."/>
            <person name="Read N."/>
            <person name="Prakash R."/>
            <person name="Hunter D."/>
            <person name="Zhang H."/>
            <person name="Mckenzie M."/>
            <person name="Knabel M."/>
            <person name="Harris A."/>
            <person name="Allan A."/>
            <person name="Chen A."/>
            <person name="Janssen B."/>
            <person name="Plunkett B."/>
            <person name="Dwamena C."/>
            <person name="Voogd C."/>
            <person name="Leif D."/>
            <person name="Lafferty D."/>
            <person name="Souleyre E."/>
            <person name="Varkonyi-Gasic E."/>
            <person name="Gambi F."/>
            <person name="Hanley J."/>
            <person name="Yao J.-L."/>
            <person name="Cheung J."/>
            <person name="David K."/>
            <person name="Warren B."/>
            <person name="Marsh K."/>
            <person name="Snowden K."/>
            <person name="Lin-Wang K."/>
            <person name="Brian L."/>
            <person name="Martinez-Sanchez M."/>
            <person name="Wang M."/>
            <person name="Ileperuma N."/>
            <person name="Macnee N."/>
            <person name="Campin R."/>
            <person name="Mcatee P."/>
            <person name="Drummond R."/>
            <person name="Espley R."/>
            <person name="Ireland H."/>
            <person name="Wu R."/>
            <person name="Atkinson R."/>
            <person name="Karunairetnam S."/>
            <person name="Bulley S."/>
            <person name="Chunkath S."/>
            <person name="Hanley Z."/>
            <person name="Storey R."/>
            <person name="Thrimawithana A."/>
            <person name="Thomson S."/>
            <person name="David C."/>
            <person name="Testolin R."/>
        </authorList>
    </citation>
    <scope>NUCLEOTIDE SEQUENCE [LARGE SCALE GENOMIC DNA]</scope>
    <source>
        <strain evidence="3">cv. Red5</strain>
        <tissue evidence="2">Young leaf</tissue>
    </source>
</reference>
<gene>
    <name evidence="2" type="ORF">CEY00_Acc23521</name>
</gene>
<dbReference type="Proteomes" id="UP000241394">
    <property type="component" value="Chromosome LG21"/>
</dbReference>
<evidence type="ECO:0000256" key="1">
    <source>
        <dbReference type="SAM" id="MobiDB-lite"/>
    </source>
</evidence>
<reference evidence="3" key="2">
    <citation type="journal article" date="2018" name="BMC Genomics">
        <title>A manually annotated Actinidia chinensis var. chinensis (kiwifruit) genome highlights the challenges associated with draft genomes and gene prediction in plants.</title>
        <authorList>
            <person name="Pilkington S.M."/>
            <person name="Crowhurst R."/>
            <person name="Hilario E."/>
            <person name="Nardozza S."/>
            <person name="Fraser L."/>
            <person name="Peng Y."/>
            <person name="Gunaseelan K."/>
            <person name="Simpson R."/>
            <person name="Tahir J."/>
            <person name="Deroles S.C."/>
            <person name="Templeton K."/>
            <person name="Luo Z."/>
            <person name="Davy M."/>
            <person name="Cheng C."/>
            <person name="McNeilage M."/>
            <person name="Scaglione D."/>
            <person name="Liu Y."/>
            <person name="Zhang Q."/>
            <person name="Datson P."/>
            <person name="De Silva N."/>
            <person name="Gardiner S.E."/>
            <person name="Bassett H."/>
            <person name="Chagne D."/>
            <person name="McCallum J."/>
            <person name="Dzierzon H."/>
            <person name="Deng C."/>
            <person name="Wang Y.Y."/>
            <person name="Barron L."/>
            <person name="Manako K."/>
            <person name="Bowen J."/>
            <person name="Foster T.M."/>
            <person name="Erridge Z.A."/>
            <person name="Tiffin H."/>
            <person name="Waite C.N."/>
            <person name="Davies K.M."/>
            <person name="Grierson E.P."/>
            <person name="Laing W.A."/>
            <person name="Kirk R."/>
            <person name="Chen X."/>
            <person name="Wood M."/>
            <person name="Montefiori M."/>
            <person name="Brummell D.A."/>
            <person name="Schwinn K.E."/>
            <person name="Catanach A."/>
            <person name="Fullerton C."/>
            <person name="Li D."/>
            <person name="Meiyalaghan S."/>
            <person name="Nieuwenhuizen N."/>
            <person name="Read N."/>
            <person name="Prakash R."/>
            <person name="Hunter D."/>
            <person name="Zhang H."/>
            <person name="McKenzie M."/>
            <person name="Knabel M."/>
            <person name="Harris A."/>
            <person name="Allan A.C."/>
            <person name="Gleave A."/>
            <person name="Chen A."/>
            <person name="Janssen B.J."/>
            <person name="Plunkett B."/>
            <person name="Ampomah-Dwamena C."/>
            <person name="Voogd C."/>
            <person name="Leif D."/>
            <person name="Lafferty D."/>
            <person name="Souleyre E.J.F."/>
            <person name="Varkonyi-Gasic E."/>
            <person name="Gambi F."/>
            <person name="Hanley J."/>
            <person name="Yao J.L."/>
            <person name="Cheung J."/>
            <person name="David K.M."/>
            <person name="Warren B."/>
            <person name="Marsh K."/>
            <person name="Snowden K.C."/>
            <person name="Lin-Wang K."/>
            <person name="Brian L."/>
            <person name="Martinez-Sanchez M."/>
            <person name="Wang M."/>
            <person name="Ileperuma N."/>
            <person name="Macnee N."/>
            <person name="Campin R."/>
            <person name="McAtee P."/>
            <person name="Drummond R.S.M."/>
            <person name="Espley R.V."/>
            <person name="Ireland H.S."/>
            <person name="Wu R."/>
            <person name="Atkinson R.G."/>
            <person name="Karunairetnam S."/>
            <person name="Bulley S."/>
            <person name="Chunkath S."/>
            <person name="Hanley Z."/>
            <person name="Storey R."/>
            <person name="Thrimawithana A.H."/>
            <person name="Thomson S."/>
            <person name="David C."/>
            <person name="Testolin R."/>
            <person name="Huang H."/>
            <person name="Hellens R.P."/>
            <person name="Schaffer R.J."/>
        </authorList>
    </citation>
    <scope>NUCLEOTIDE SEQUENCE [LARGE SCALE GENOMIC DNA]</scope>
    <source>
        <strain evidence="3">cv. Red5</strain>
    </source>
</reference>
<keyword evidence="2" id="KW-0808">Transferase</keyword>
<evidence type="ECO:0000313" key="2">
    <source>
        <dbReference type="EMBL" id="PSR99547.1"/>
    </source>
</evidence>
<evidence type="ECO:0000313" key="3">
    <source>
        <dbReference type="Proteomes" id="UP000241394"/>
    </source>
</evidence>
<sequence>MGDTESCSSRASESVPSQSGKRRQKFEVYHEIIRRLRDSDNEEANQPGFEDELWAYFNWLPIRAAKTIRIWNFTFSRLWVCSK</sequence>
<dbReference type="OMA" id="AKTIRIW"/>
<dbReference type="STRING" id="1590841.A0A2R6PZG1"/>
<feature type="compositionally biased region" description="Polar residues" evidence="1">
    <location>
        <begin position="1"/>
        <end position="19"/>
    </location>
</feature>
<dbReference type="EMBL" id="NKQK01000021">
    <property type="protein sequence ID" value="PSR99547.1"/>
    <property type="molecule type" value="Genomic_DNA"/>
</dbReference>
<comment type="caution">
    <text evidence="2">The sequence shown here is derived from an EMBL/GenBank/DDBJ whole genome shotgun (WGS) entry which is preliminary data.</text>
</comment>
<dbReference type="OrthoDB" id="784063at2759"/>
<proteinExistence type="predicted"/>
<dbReference type="AlphaFoldDB" id="A0A2R6PZG1"/>
<protein>
    <submittedName>
        <fullName evidence="2">Serine/threonine-protein kinase</fullName>
    </submittedName>
</protein>
<organism evidence="2 3">
    <name type="scientific">Actinidia chinensis var. chinensis</name>
    <name type="common">Chinese soft-hair kiwi</name>
    <dbReference type="NCBI Taxonomy" id="1590841"/>
    <lineage>
        <taxon>Eukaryota</taxon>
        <taxon>Viridiplantae</taxon>
        <taxon>Streptophyta</taxon>
        <taxon>Embryophyta</taxon>
        <taxon>Tracheophyta</taxon>
        <taxon>Spermatophyta</taxon>
        <taxon>Magnoliopsida</taxon>
        <taxon>eudicotyledons</taxon>
        <taxon>Gunneridae</taxon>
        <taxon>Pentapetalae</taxon>
        <taxon>asterids</taxon>
        <taxon>Ericales</taxon>
        <taxon>Actinidiaceae</taxon>
        <taxon>Actinidia</taxon>
    </lineage>
</organism>